<gene>
    <name evidence="2" type="ORF">CEXT_706191</name>
</gene>
<evidence type="ECO:0000313" key="3">
    <source>
        <dbReference type="Proteomes" id="UP001054945"/>
    </source>
</evidence>
<keyword evidence="3" id="KW-1185">Reference proteome</keyword>
<reference evidence="2 3" key="1">
    <citation type="submission" date="2021-06" db="EMBL/GenBank/DDBJ databases">
        <title>Caerostris extrusa draft genome.</title>
        <authorList>
            <person name="Kono N."/>
            <person name="Arakawa K."/>
        </authorList>
    </citation>
    <scope>NUCLEOTIDE SEQUENCE [LARGE SCALE GENOMIC DNA]</scope>
</reference>
<sequence length="94" mass="10776">MRPSSAPGENNLAGLVLDERWIGPEESYRPGPRPGHRGLDMFGIYSGGGICDLFYFKGVLVIPTFYTEILFYMVYMRHTGYTIQYYNMGIRLQI</sequence>
<keyword evidence="1" id="KW-1133">Transmembrane helix</keyword>
<accession>A0AAV4XC53</accession>
<protein>
    <submittedName>
        <fullName evidence="2">Uncharacterized protein</fullName>
    </submittedName>
</protein>
<dbReference type="Proteomes" id="UP001054945">
    <property type="component" value="Unassembled WGS sequence"/>
</dbReference>
<dbReference type="EMBL" id="BPLR01000200">
    <property type="protein sequence ID" value="GIY92826.1"/>
    <property type="molecule type" value="Genomic_DNA"/>
</dbReference>
<evidence type="ECO:0000313" key="2">
    <source>
        <dbReference type="EMBL" id="GIY92826.1"/>
    </source>
</evidence>
<name>A0AAV4XC53_CAEEX</name>
<keyword evidence="1" id="KW-0472">Membrane</keyword>
<dbReference type="AlphaFoldDB" id="A0AAV4XC53"/>
<comment type="caution">
    <text evidence="2">The sequence shown here is derived from an EMBL/GenBank/DDBJ whole genome shotgun (WGS) entry which is preliminary data.</text>
</comment>
<feature type="transmembrane region" description="Helical" evidence="1">
    <location>
        <begin position="54"/>
        <end position="75"/>
    </location>
</feature>
<proteinExistence type="predicted"/>
<evidence type="ECO:0000256" key="1">
    <source>
        <dbReference type="SAM" id="Phobius"/>
    </source>
</evidence>
<keyword evidence="1" id="KW-0812">Transmembrane</keyword>
<organism evidence="2 3">
    <name type="scientific">Caerostris extrusa</name>
    <name type="common">Bark spider</name>
    <name type="synonym">Caerostris bankana</name>
    <dbReference type="NCBI Taxonomy" id="172846"/>
    <lineage>
        <taxon>Eukaryota</taxon>
        <taxon>Metazoa</taxon>
        <taxon>Ecdysozoa</taxon>
        <taxon>Arthropoda</taxon>
        <taxon>Chelicerata</taxon>
        <taxon>Arachnida</taxon>
        <taxon>Araneae</taxon>
        <taxon>Araneomorphae</taxon>
        <taxon>Entelegynae</taxon>
        <taxon>Araneoidea</taxon>
        <taxon>Araneidae</taxon>
        <taxon>Caerostris</taxon>
    </lineage>
</organism>